<sequence>ILIGIGPALIYPIMESVGLSGTSFPETDFVALGLVVYYIGKMLP</sequence>
<accession>A0A2J5PC65</accession>
<proteinExistence type="predicted"/>
<dbReference type="Proteomes" id="UP000234667">
    <property type="component" value="Unassembled WGS sequence"/>
</dbReference>
<protein>
    <submittedName>
        <fullName evidence="1">PTS ascorbate transporter subunit IIC</fullName>
    </submittedName>
</protein>
<dbReference type="EMBL" id="PIDR01001180">
    <property type="protein sequence ID" value="PLO63633.1"/>
    <property type="molecule type" value="Genomic_DNA"/>
</dbReference>
<evidence type="ECO:0000313" key="1">
    <source>
        <dbReference type="EMBL" id="PLO63633.1"/>
    </source>
</evidence>
<comment type="caution">
    <text evidence="1">The sequence shown here is derived from an EMBL/GenBank/DDBJ whole genome shotgun (WGS) entry which is preliminary data.</text>
</comment>
<name>A0A2J5PC65_9ENTR</name>
<evidence type="ECO:0000313" key="2">
    <source>
        <dbReference type="Proteomes" id="UP000234667"/>
    </source>
</evidence>
<gene>
    <name evidence="1" type="ORF">CWN49_27310</name>
</gene>
<dbReference type="AlphaFoldDB" id="A0A2J5PC65"/>
<reference evidence="1 2" key="1">
    <citation type="submission" date="2017-11" db="EMBL/GenBank/DDBJ databases">
        <authorList>
            <person name="Han C.G."/>
        </authorList>
    </citation>
    <scope>NUCLEOTIDE SEQUENCE [LARGE SCALE GENOMIC DNA]</scope>
    <source>
        <strain evidence="1 2">A10</strain>
    </source>
</reference>
<organism evidence="1 2">
    <name type="scientific">Klebsiella michiganensis</name>
    <dbReference type="NCBI Taxonomy" id="1134687"/>
    <lineage>
        <taxon>Bacteria</taxon>
        <taxon>Pseudomonadati</taxon>
        <taxon>Pseudomonadota</taxon>
        <taxon>Gammaproteobacteria</taxon>
        <taxon>Enterobacterales</taxon>
        <taxon>Enterobacteriaceae</taxon>
        <taxon>Klebsiella/Raoultella group</taxon>
        <taxon>Klebsiella</taxon>
    </lineage>
</organism>
<feature type="non-terminal residue" evidence="1">
    <location>
        <position position="1"/>
    </location>
</feature>
<reference evidence="1 2" key="2">
    <citation type="submission" date="2018-01" db="EMBL/GenBank/DDBJ databases">
        <title>Genomic study of Klebsiella pneumoniae.</title>
        <authorList>
            <person name="Yang Y."/>
            <person name="Bicalho R."/>
        </authorList>
    </citation>
    <scope>NUCLEOTIDE SEQUENCE [LARGE SCALE GENOMIC DNA]</scope>
    <source>
        <strain evidence="1 2">A10</strain>
    </source>
</reference>